<evidence type="ECO:0000313" key="2">
    <source>
        <dbReference type="EMBL" id="EUA23280.1"/>
    </source>
</evidence>
<name>X7ZXF4_MYCXE</name>
<gene>
    <name evidence="2" type="ORF">I553_5767</name>
</gene>
<evidence type="ECO:0000256" key="1">
    <source>
        <dbReference type="SAM" id="MobiDB-lite"/>
    </source>
</evidence>
<dbReference type="AlphaFoldDB" id="X7ZXF4"/>
<accession>X7ZXF4</accession>
<feature type="region of interest" description="Disordered" evidence="1">
    <location>
        <begin position="1"/>
        <end position="47"/>
    </location>
</feature>
<comment type="caution">
    <text evidence="2">The sequence shown here is derived from an EMBL/GenBank/DDBJ whole genome shotgun (WGS) entry which is preliminary data.</text>
</comment>
<proteinExistence type="predicted"/>
<dbReference type="EMBL" id="JAOB01000069">
    <property type="protein sequence ID" value="EUA23280.1"/>
    <property type="molecule type" value="Genomic_DNA"/>
</dbReference>
<dbReference type="PATRIC" id="fig|1299334.3.peg.7706"/>
<sequence length="47" mass="5033">MSAPSEPTARHRSADTAGPSSGTQSVAELLARLQAEPTGGRRRRREE</sequence>
<protein>
    <submittedName>
        <fullName evidence="2">Uncharacterized protein</fullName>
    </submittedName>
</protein>
<reference evidence="2" key="1">
    <citation type="submission" date="2014-01" db="EMBL/GenBank/DDBJ databases">
        <authorList>
            <person name="Brown-Elliot B."/>
            <person name="Wallace R."/>
            <person name="Lenaerts A."/>
            <person name="Ordway D."/>
            <person name="DeGroote M.A."/>
            <person name="Parker T."/>
            <person name="Sizemore C."/>
            <person name="Tallon L.J."/>
            <person name="Sadzewicz L.K."/>
            <person name="Sengamalay N."/>
            <person name="Fraser C.M."/>
            <person name="Hine E."/>
            <person name="Shefchek K.A."/>
            <person name="Das S.P."/>
            <person name="Tettelin H."/>
        </authorList>
    </citation>
    <scope>NUCLEOTIDE SEQUENCE [LARGE SCALE GENOMIC DNA]</scope>
    <source>
        <strain evidence="2">4042</strain>
    </source>
</reference>
<organism evidence="2">
    <name type="scientific">Mycobacterium xenopi 4042</name>
    <dbReference type="NCBI Taxonomy" id="1299334"/>
    <lineage>
        <taxon>Bacteria</taxon>
        <taxon>Bacillati</taxon>
        <taxon>Actinomycetota</taxon>
        <taxon>Actinomycetes</taxon>
        <taxon>Mycobacteriales</taxon>
        <taxon>Mycobacteriaceae</taxon>
        <taxon>Mycobacterium</taxon>
    </lineage>
</organism>